<dbReference type="RefSeq" id="WP_168885654.1">
    <property type="nucleotide sequence ID" value="NZ_JABAIL010000016.1"/>
</dbReference>
<organism evidence="1 2">
    <name type="scientific">Flammeovirga agarivorans</name>
    <dbReference type="NCBI Taxonomy" id="2726742"/>
    <lineage>
        <taxon>Bacteria</taxon>
        <taxon>Pseudomonadati</taxon>
        <taxon>Bacteroidota</taxon>
        <taxon>Cytophagia</taxon>
        <taxon>Cytophagales</taxon>
        <taxon>Flammeovirgaceae</taxon>
        <taxon>Flammeovirga</taxon>
    </lineage>
</organism>
<proteinExistence type="predicted"/>
<name>A0A7X8SRC7_9BACT</name>
<dbReference type="AlphaFoldDB" id="A0A7X8SRC7"/>
<reference evidence="1 2" key="1">
    <citation type="submission" date="2020-04" db="EMBL/GenBank/DDBJ databases">
        <title>Flammeovirga sp. SR4, a novel species isolated from seawater.</title>
        <authorList>
            <person name="Wang X."/>
        </authorList>
    </citation>
    <scope>NUCLEOTIDE SEQUENCE [LARGE SCALE GENOMIC DNA]</scope>
    <source>
        <strain evidence="1 2">SR4</strain>
    </source>
</reference>
<dbReference type="Proteomes" id="UP000585050">
    <property type="component" value="Unassembled WGS sequence"/>
</dbReference>
<evidence type="ECO:0000313" key="1">
    <source>
        <dbReference type="EMBL" id="NLR94945.1"/>
    </source>
</evidence>
<comment type="caution">
    <text evidence="1">The sequence shown here is derived from an EMBL/GenBank/DDBJ whole genome shotgun (WGS) entry which is preliminary data.</text>
</comment>
<protein>
    <submittedName>
        <fullName evidence="1">Uncharacterized protein</fullName>
    </submittedName>
</protein>
<accession>A0A7X8SRC7</accession>
<gene>
    <name evidence="1" type="ORF">HGP29_27310</name>
</gene>
<keyword evidence="2" id="KW-1185">Reference proteome</keyword>
<sequence length="75" mass="8582">MIEELLSSNLSRLSIAANLDVEQVTLRLKAVLENRKLVAKQLLNLTHNEEEQIKQLSEILKYHDVTICKLLGMKP</sequence>
<evidence type="ECO:0000313" key="2">
    <source>
        <dbReference type="Proteomes" id="UP000585050"/>
    </source>
</evidence>
<dbReference type="EMBL" id="JABAIL010000016">
    <property type="protein sequence ID" value="NLR94945.1"/>
    <property type="molecule type" value="Genomic_DNA"/>
</dbReference>